<dbReference type="RefSeq" id="WP_350401096.1">
    <property type="nucleotide sequence ID" value="NZ_JBELOE010000119.1"/>
</dbReference>
<keyword evidence="1" id="KW-0732">Signal</keyword>
<organism evidence="2 3">
    <name type="scientific">Catenovulum sediminis</name>
    <dbReference type="NCBI Taxonomy" id="1740262"/>
    <lineage>
        <taxon>Bacteria</taxon>
        <taxon>Pseudomonadati</taxon>
        <taxon>Pseudomonadota</taxon>
        <taxon>Gammaproteobacteria</taxon>
        <taxon>Alteromonadales</taxon>
        <taxon>Alteromonadaceae</taxon>
        <taxon>Catenovulum</taxon>
    </lineage>
</organism>
<evidence type="ECO:0000313" key="3">
    <source>
        <dbReference type="Proteomes" id="UP001467690"/>
    </source>
</evidence>
<dbReference type="Proteomes" id="UP001467690">
    <property type="component" value="Unassembled WGS sequence"/>
</dbReference>
<dbReference type="EMBL" id="JBELOE010000119">
    <property type="protein sequence ID" value="MER2491498.1"/>
    <property type="molecule type" value="Genomic_DNA"/>
</dbReference>
<dbReference type="InterPro" id="IPR030916">
    <property type="entry name" value="ELWxxDGT_rpt"/>
</dbReference>
<gene>
    <name evidence="2" type="ORF">ABS311_06345</name>
</gene>
<name>A0ABV1RF04_9ALTE</name>
<sequence>MNLKKNKLNLLLILGLLSGNALAQCIDGHGEPIEYAHDQFECEHHFQGTWVTKTAINIPIVPDLYAPWMIEFNNQLYYNGIDTAHGTELWVTDGSVAGTLLVKDIQAGTGSSRPNNYFKFNNKLYFSTFNDFYETDGTGVGTILVENISPNLQPVTYNNKFYFPDYVDNTYGTELYSSDGTSNGTSLVKDIDRANYGSFPADLVVFKNKLFFRAAHETYGNELFVSDGTAAGTGLLKDIYIGDNNGGFPRYMTVFNDQLFFYANDGTNGGELWRSDGTAAGTHLFKDIKTGGRYDSSSPSSLTVSNNKLFFIADNGTNGKELWISDGTVEGTVMLKDINPGPSSSKLAYLTAFNNKLYFNAQDADGYGLWQSDGTEVGTFKIVSLNDGLKNIYAGTNTLYFVTSEGHIYQTDGTEEGIRNLYREEITTVSSTPFTHITFSQEQAKDISVTLSLSDPTKGSLSATTITSTDMASAQTALHAVTYVTNGGDYTETVTITVDDGTNTTSYAHNLVVSVHVNPTSQNMNIALAEDVSKTFSVNDFEFSPAQQGDTFHAVIISSLPSKGNITLNNSNVVVNQSVNVDDLASLVYTPAENESGSPYTTFGFKVSDGSQLSVEYTATINVSAVDDAPEINIATSHNYIANNNSYAILLNSTDAEGDSIGYTAASLDTTKASVEIVNGELVVTPLNGAEGSVTVVVNAVANGQVSSQQITIDLTTPAKTSLDNLVANKWNMIALPKGKVLDSTELTASEITAGKAVKVYRNGEWQDSPTDINAKEAIWLHPTSTSLDLTSATADTTHDFADKAAQFAYYKGLSSNEWHFVGVQYTMTWGELTKAVLTPDACQGYTFIKYYDSANDSWNTSSNIPAGAGIWLRHLCD</sequence>
<keyword evidence="3" id="KW-1185">Reference proteome</keyword>
<comment type="caution">
    <text evidence="2">The sequence shown here is derived from an EMBL/GenBank/DDBJ whole genome shotgun (WGS) entry which is preliminary data.</text>
</comment>
<feature type="chain" id="PRO_5045610731" evidence="1">
    <location>
        <begin position="24"/>
        <end position="878"/>
    </location>
</feature>
<protein>
    <submittedName>
        <fullName evidence="2">ELWxxDGT repeat protein</fullName>
    </submittedName>
</protein>
<evidence type="ECO:0000313" key="2">
    <source>
        <dbReference type="EMBL" id="MER2491498.1"/>
    </source>
</evidence>
<dbReference type="SUPFAM" id="SSF50998">
    <property type="entry name" value="Quinoprotein alcohol dehydrogenase-like"/>
    <property type="match status" value="1"/>
</dbReference>
<dbReference type="InterPro" id="IPR011047">
    <property type="entry name" value="Quinoprotein_ADH-like_sf"/>
</dbReference>
<evidence type="ECO:0000256" key="1">
    <source>
        <dbReference type="SAM" id="SignalP"/>
    </source>
</evidence>
<reference evidence="2 3" key="1">
    <citation type="submission" date="2024-06" db="EMBL/GenBank/DDBJ databases">
        <authorList>
            <person name="Chen R.Y."/>
        </authorList>
    </citation>
    <scope>NUCLEOTIDE SEQUENCE [LARGE SCALE GENOMIC DNA]</scope>
    <source>
        <strain evidence="2 3">D2</strain>
    </source>
</reference>
<feature type="signal peptide" evidence="1">
    <location>
        <begin position="1"/>
        <end position="23"/>
    </location>
</feature>
<dbReference type="NCBIfam" id="TIGR04534">
    <property type="entry name" value="ELWxxDGT_rpt"/>
    <property type="match status" value="2"/>
</dbReference>
<accession>A0ABV1RF04</accession>
<proteinExistence type="predicted"/>